<dbReference type="InterPro" id="IPR020472">
    <property type="entry name" value="WD40_PAC1"/>
</dbReference>
<dbReference type="PROSITE" id="PS50294">
    <property type="entry name" value="WD_REPEATS_REGION"/>
    <property type="match status" value="13"/>
</dbReference>
<sequence>MRLLRRRRAGSFELTDYLVDNIPKYAVLSHTWLADDEEVSFEDLVKGNAQHKASGFHKIQFCGEQAAKDGLEYIWVDTCCIDKSSSAELQESIITDVSVPEDRLINHVASSSWESAFRSSRWFTRGWTLQELIAPSSVSFFSVQGTRLGDKKSLEHYIHEITRIPTQALRGDSLIKFSIAERLSWSENRKTRRKEDKAYSLLGIFDIFMPLMYGEGDYAFARLREEIDKKYTESARLDHLLSKLPIAPQAAFNSFDNQHGETCLPDTRVELLQDITEWVDGQDKRCIFWLNGMAGTGKSTVARTIARKYHDQGNLGASFFFSRRGGDVGPADKLFTTLASQLANKIPSARRYIREAILEHPEIAAHSLRDQWDQLLFNPLSKLDGISSRETIVLVIDALDECDSDRDIRIILRLLATTSSLTNIRLRIFITSRPEIAVRYGFSQIAEAERQVFILHDILPKIVDRDLTLFFEHNFKIIREERGFAINWPRTRIIRRLVEISCGLFIWASTACRFIREGRRLADKRISLLINDYRSGAGPEKQLDEIYITVLKDSIQQGYTEEEKKELLDILRDVLGSIVTLFTPLSVKSLAHLLNIPPSHITETLADLHTIFHIPDQTDRPIRPHHPTFHDFLLDKDRCSDLDFWVDENHVHKALGDNCIRLMSKMLKENICGLQSPGTLVKDVDPNLIEQCIPPELQYACLYWIQHYRQSGTRLYDGDPVHRFFQQHFLHWLEAVNLMGKGSQMGALIRMYHSLLGHAENLRQRPFVKGARRFNWAFQSIIEQAPLQTYCLALTFIRPTKERRHHLWSQIQPWSKGLQISEATAPKFKDEDNYVNDVAFTPDGRQVASGSVNEVVRVWDVATKATIGKFEGQLNKVSSVAISPDGTMIASGSDDTTIMVWEWKSRALRYTLRGHSRWVNSVVFSLDGKMLASGSMDETVRIWDVEKGQELSIFDGNSSCVNSVAFSPDASLLATGSTDQIVRLWDVVKGELRMLLDGHAGAINSVQFSPNGRRIISGADDMTIKLWDAITGTEYMTLKGHRKRVMTVAFSPNAHLIASGSEDMTIKLWEANTGNLLKTLKGHISGINAVTFSPDGELLVSGSFNDDLRLWDAKSGEARGEFDEFEEDAMPTSDKKTKTLDHESTVVAAGELKENSGTATCVVFSSDGQLVASSSDDTTIKLWTGEGAERWLLDGHSGSINCLAFSPDTRLVASASTDKEVKVWYTETGVVWHTLQGHSDNVCCIQFSPDGHFLASCSADKTAVIWHVRTGVIWSRLVGHSDRVNGIAFSPDNRFVASCSADTTVRLWDISTKVVSRALRGHSETVNSVAFSSDGKLLISCSADASIKLWNTAGAACGTLKGHTLPVNCAAFSPDNKMVVSCSDDATVRLWDSEIKSLQGVLKFAVAIRTVCFSSCGRYIETNKGVLDIGLFALASPLITLDRLFILHIIKHEIKNEEEDIF</sequence>
<feature type="repeat" description="WD" evidence="3">
    <location>
        <begin position="1360"/>
        <end position="1392"/>
    </location>
</feature>
<dbReference type="Proteomes" id="UP000054321">
    <property type="component" value="Unassembled WGS sequence"/>
</dbReference>
<dbReference type="SUPFAM" id="SSF52540">
    <property type="entry name" value="P-loop containing nucleoside triphosphate hydrolases"/>
    <property type="match status" value="1"/>
</dbReference>
<keyword evidence="2" id="KW-0677">Repeat</keyword>
<dbReference type="InterPro" id="IPR001680">
    <property type="entry name" value="WD40_rpt"/>
</dbReference>
<dbReference type="InterPro" id="IPR027417">
    <property type="entry name" value="P-loop_NTPase"/>
</dbReference>
<dbReference type="CDD" id="cd00200">
    <property type="entry name" value="WD40"/>
    <property type="match status" value="2"/>
</dbReference>
<feature type="repeat" description="WD" evidence="3">
    <location>
        <begin position="912"/>
        <end position="953"/>
    </location>
</feature>
<protein>
    <recommendedName>
        <fullName evidence="4">NACHT domain-containing protein</fullName>
    </recommendedName>
</protein>
<dbReference type="SUPFAM" id="SSF50978">
    <property type="entry name" value="WD40 repeat-like"/>
    <property type="match status" value="2"/>
</dbReference>
<accession>A0A0C3HQJ5</accession>
<dbReference type="Pfam" id="PF24883">
    <property type="entry name" value="NPHP3_N"/>
    <property type="match status" value="1"/>
</dbReference>
<dbReference type="HOGENOM" id="CLU_000288_6_16_1"/>
<dbReference type="InParanoid" id="A0A0C3HQJ5"/>
<dbReference type="InterPro" id="IPR007111">
    <property type="entry name" value="NACHT_NTPase"/>
</dbReference>
<dbReference type="PROSITE" id="PS50082">
    <property type="entry name" value="WD_REPEATS_2"/>
    <property type="match status" value="13"/>
</dbReference>
<dbReference type="Pfam" id="PF25173">
    <property type="entry name" value="Beta-prop_WDR3_1st"/>
    <property type="match status" value="1"/>
</dbReference>
<reference evidence="6" key="2">
    <citation type="submission" date="2015-01" db="EMBL/GenBank/DDBJ databases">
        <title>Evolutionary Origins and Diversification of the Mycorrhizal Mutualists.</title>
        <authorList>
            <consortium name="DOE Joint Genome Institute"/>
            <consortium name="Mycorrhizal Genomics Consortium"/>
            <person name="Kohler A."/>
            <person name="Kuo A."/>
            <person name="Nagy L.G."/>
            <person name="Floudas D."/>
            <person name="Copeland A."/>
            <person name="Barry K.W."/>
            <person name="Cichocki N."/>
            <person name="Veneault-Fourrey C."/>
            <person name="LaButti K."/>
            <person name="Lindquist E.A."/>
            <person name="Lipzen A."/>
            <person name="Lundell T."/>
            <person name="Morin E."/>
            <person name="Murat C."/>
            <person name="Riley R."/>
            <person name="Ohm R."/>
            <person name="Sun H."/>
            <person name="Tunlid A."/>
            <person name="Henrissat B."/>
            <person name="Grigoriev I.V."/>
            <person name="Hibbett D.S."/>
            <person name="Martin F."/>
        </authorList>
    </citation>
    <scope>NUCLEOTIDE SEQUENCE [LARGE SCALE GENOMIC DNA]</scope>
    <source>
        <strain evidence="6">Zn</strain>
    </source>
</reference>
<feature type="repeat" description="WD" evidence="3">
    <location>
        <begin position="1319"/>
        <end position="1351"/>
    </location>
</feature>
<feature type="repeat" description="WD" evidence="3">
    <location>
        <begin position="1235"/>
        <end position="1271"/>
    </location>
</feature>
<dbReference type="Pfam" id="PF00400">
    <property type="entry name" value="WD40"/>
    <property type="match status" value="8"/>
</dbReference>
<dbReference type="InterPro" id="IPR056884">
    <property type="entry name" value="NPHP3-like_N"/>
</dbReference>
<dbReference type="PROSITE" id="PS00678">
    <property type="entry name" value="WD_REPEATS_1"/>
    <property type="match status" value="6"/>
</dbReference>
<dbReference type="SMART" id="SM00320">
    <property type="entry name" value="WD40"/>
    <property type="match status" value="13"/>
</dbReference>
<feature type="repeat" description="WD" evidence="3">
    <location>
        <begin position="870"/>
        <end position="911"/>
    </location>
</feature>
<keyword evidence="1 3" id="KW-0853">WD repeat</keyword>
<proteinExistence type="predicted"/>
<dbReference type="PRINTS" id="PR00320">
    <property type="entry name" value="GPROTEINBRPT"/>
</dbReference>
<evidence type="ECO:0000256" key="2">
    <source>
        <dbReference type="ARBA" id="ARBA00022737"/>
    </source>
</evidence>
<dbReference type="Gene3D" id="3.40.50.300">
    <property type="entry name" value="P-loop containing nucleotide triphosphate hydrolases"/>
    <property type="match status" value="1"/>
</dbReference>
<feature type="repeat" description="WD" evidence="3">
    <location>
        <begin position="954"/>
        <end position="995"/>
    </location>
</feature>
<dbReference type="STRING" id="913774.A0A0C3HQJ5"/>
<feature type="repeat" description="WD" evidence="3">
    <location>
        <begin position="996"/>
        <end position="1037"/>
    </location>
</feature>
<dbReference type="EMBL" id="KN832872">
    <property type="protein sequence ID" value="KIN05290.1"/>
    <property type="molecule type" value="Genomic_DNA"/>
</dbReference>
<evidence type="ECO:0000313" key="5">
    <source>
        <dbReference type="EMBL" id="KIN05290.1"/>
    </source>
</evidence>
<feature type="repeat" description="WD" evidence="3">
    <location>
        <begin position="1193"/>
        <end position="1224"/>
    </location>
</feature>
<organism evidence="5 6">
    <name type="scientific">Oidiodendron maius (strain Zn)</name>
    <dbReference type="NCBI Taxonomy" id="913774"/>
    <lineage>
        <taxon>Eukaryota</taxon>
        <taxon>Fungi</taxon>
        <taxon>Dikarya</taxon>
        <taxon>Ascomycota</taxon>
        <taxon>Pezizomycotina</taxon>
        <taxon>Leotiomycetes</taxon>
        <taxon>Leotiomycetes incertae sedis</taxon>
        <taxon>Myxotrichaceae</taxon>
        <taxon>Oidiodendron</taxon>
    </lineage>
</organism>
<gene>
    <name evidence="5" type="ORF">OIDMADRAFT_51101</name>
</gene>
<reference evidence="5 6" key="1">
    <citation type="submission" date="2014-04" db="EMBL/GenBank/DDBJ databases">
        <authorList>
            <consortium name="DOE Joint Genome Institute"/>
            <person name="Kuo A."/>
            <person name="Martino E."/>
            <person name="Perotto S."/>
            <person name="Kohler A."/>
            <person name="Nagy L.G."/>
            <person name="Floudas D."/>
            <person name="Copeland A."/>
            <person name="Barry K.W."/>
            <person name="Cichocki N."/>
            <person name="Veneault-Fourrey C."/>
            <person name="LaButti K."/>
            <person name="Lindquist E.A."/>
            <person name="Lipzen A."/>
            <person name="Lundell T."/>
            <person name="Morin E."/>
            <person name="Murat C."/>
            <person name="Sun H."/>
            <person name="Tunlid A."/>
            <person name="Henrissat B."/>
            <person name="Grigoriev I.V."/>
            <person name="Hibbett D.S."/>
            <person name="Martin F."/>
            <person name="Nordberg H.P."/>
            <person name="Cantor M.N."/>
            <person name="Hua S.X."/>
        </authorList>
    </citation>
    <scope>NUCLEOTIDE SEQUENCE [LARGE SCALE GENOMIC DNA]</scope>
    <source>
        <strain evidence="5 6">Zn</strain>
    </source>
</reference>
<dbReference type="InterPro" id="IPR019775">
    <property type="entry name" value="WD40_repeat_CS"/>
</dbReference>
<feature type="repeat" description="WD" evidence="3">
    <location>
        <begin position="828"/>
        <end position="869"/>
    </location>
</feature>
<dbReference type="PANTHER" id="PTHR19879">
    <property type="entry name" value="TRANSCRIPTION INITIATION FACTOR TFIID"/>
    <property type="match status" value="1"/>
</dbReference>
<dbReference type="PANTHER" id="PTHR19879:SF9">
    <property type="entry name" value="TRANSCRIPTION INITIATION FACTOR TFIID SUBUNIT 5"/>
    <property type="match status" value="1"/>
</dbReference>
<dbReference type="OrthoDB" id="674604at2759"/>
<dbReference type="InterPro" id="IPR036322">
    <property type="entry name" value="WD40_repeat_dom_sf"/>
</dbReference>
<evidence type="ECO:0000313" key="6">
    <source>
        <dbReference type="Proteomes" id="UP000054321"/>
    </source>
</evidence>
<feature type="repeat" description="WD" evidence="3">
    <location>
        <begin position="1152"/>
        <end position="1183"/>
    </location>
</feature>
<dbReference type="InterPro" id="IPR015943">
    <property type="entry name" value="WD40/YVTN_repeat-like_dom_sf"/>
</dbReference>
<evidence type="ECO:0000259" key="4">
    <source>
        <dbReference type="PROSITE" id="PS50837"/>
    </source>
</evidence>
<feature type="repeat" description="WD" evidence="3">
    <location>
        <begin position="1080"/>
        <end position="1121"/>
    </location>
</feature>
<feature type="repeat" description="WD" evidence="3">
    <location>
        <begin position="1038"/>
        <end position="1079"/>
    </location>
</feature>
<feature type="domain" description="NACHT" evidence="4">
    <location>
        <begin position="286"/>
        <end position="434"/>
    </location>
</feature>
<keyword evidence="6" id="KW-1185">Reference proteome</keyword>
<evidence type="ECO:0000256" key="3">
    <source>
        <dbReference type="PROSITE-ProRule" id="PRU00221"/>
    </source>
</evidence>
<dbReference type="Gene3D" id="2.130.10.10">
    <property type="entry name" value="YVTN repeat-like/Quinoprotein amine dehydrogenase"/>
    <property type="match status" value="5"/>
</dbReference>
<dbReference type="PROSITE" id="PS50837">
    <property type="entry name" value="NACHT"/>
    <property type="match status" value="1"/>
</dbReference>
<name>A0A0C3HQJ5_OIDMZ</name>
<feature type="repeat" description="WD" evidence="3">
    <location>
        <begin position="1277"/>
        <end position="1318"/>
    </location>
</feature>
<evidence type="ECO:0000256" key="1">
    <source>
        <dbReference type="ARBA" id="ARBA00022574"/>
    </source>
</evidence>